<dbReference type="InterPro" id="IPR009060">
    <property type="entry name" value="UBA-like_sf"/>
</dbReference>
<dbReference type="Gene3D" id="1.10.8.10">
    <property type="entry name" value="DNA helicase RuvA subunit, C-terminal domain"/>
    <property type="match status" value="1"/>
</dbReference>
<dbReference type="AlphaFoldDB" id="A0AAN6QVB8"/>
<dbReference type="GO" id="GO:0043130">
    <property type="term" value="F:ubiquitin binding"/>
    <property type="evidence" value="ECO:0007669"/>
    <property type="project" value="InterPro"/>
</dbReference>
<dbReference type="InterPro" id="IPR003892">
    <property type="entry name" value="CUE"/>
</dbReference>
<protein>
    <recommendedName>
        <fullName evidence="2">CUE domain-containing protein</fullName>
    </recommendedName>
</protein>
<feature type="compositionally biased region" description="Polar residues" evidence="1">
    <location>
        <begin position="225"/>
        <end position="234"/>
    </location>
</feature>
<feature type="compositionally biased region" description="Basic and acidic residues" evidence="1">
    <location>
        <begin position="260"/>
        <end position="273"/>
    </location>
</feature>
<proteinExistence type="predicted"/>
<evidence type="ECO:0000313" key="4">
    <source>
        <dbReference type="Proteomes" id="UP001175353"/>
    </source>
</evidence>
<organism evidence="3 4">
    <name type="scientific">Friedmanniomyces endolithicus</name>
    <dbReference type="NCBI Taxonomy" id="329885"/>
    <lineage>
        <taxon>Eukaryota</taxon>
        <taxon>Fungi</taxon>
        <taxon>Dikarya</taxon>
        <taxon>Ascomycota</taxon>
        <taxon>Pezizomycotina</taxon>
        <taxon>Dothideomycetes</taxon>
        <taxon>Dothideomycetidae</taxon>
        <taxon>Mycosphaerellales</taxon>
        <taxon>Teratosphaeriaceae</taxon>
        <taxon>Friedmanniomyces</taxon>
    </lineage>
</organism>
<gene>
    <name evidence="3" type="ORF">LTR91_008031</name>
</gene>
<reference evidence="3" key="1">
    <citation type="submission" date="2023-06" db="EMBL/GenBank/DDBJ databases">
        <title>Black Yeasts Isolated from many extreme environments.</title>
        <authorList>
            <person name="Coleine C."/>
            <person name="Stajich J.E."/>
            <person name="Selbmann L."/>
        </authorList>
    </citation>
    <scope>NUCLEOTIDE SEQUENCE</scope>
    <source>
        <strain evidence="3">CCFEE 5200</strain>
    </source>
</reference>
<name>A0AAN6QVB8_9PEZI</name>
<accession>A0AAN6QVB8</accession>
<evidence type="ECO:0000259" key="2">
    <source>
        <dbReference type="PROSITE" id="PS51140"/>
    </source>
</evidence>
<dbReference type="PROSITE" id="PS51140">
    <property type="entry name" value="CUE"/>
    <property type="match status" value="1"/>
</dbReference>
<sequence length="307" mass="33653">MIVSEFAVLSKQRVLPEAGKPAERQSRAGKRFTRCMTNTPPATCDHITYSTHSRLYINKARSSRGICGSLTYRARRKQGIHRQTPPGIDTSETSGSIYLPVPSSLRDTQYTMAESTPQTSINIPQILAVALVGFFAIRWFLNKPASPSTPGSSASSSQRGQQPDLTKINQLATMFPQLDRRTIAWDLHRNGGSVPATTERVLSGRGLDAPPVTWQPNIAAPGQQAPATGTTSGSARKDGVGKREDDLITRYNLQGRVGGKGKEAVPSEEEQRKSTWSSDKAVRAEVLRKRREEMVLAARRKLEAKEA</sequence>
<feature type="domain" description="CUE" evidence="2">
    <location>
        <begin position="163"/>
        <end position="206"/>
    </location>
</feature>
<comment type="caution">
    <text evidence="3">The sequence shown here is derived from an EMBL/GenBank/DDBJ whole genome shotgun (WGS) entry which is preliminary data.</text>
</comment>
<evidence type="ECO:0000256" key="1">
    <source>
        <dbReference type="SAM" id="MobiDB-lite"/>
    </source>
</evidence>
<feature type="region of interest" description="Disordered" evidence="1">
    <location>
        <begin position="219"/>
        <end position="279"/>
    </location>
</feature>
<dbReference type="SUPFAM" id="SSF46934">
    <property type="entry name" value="UBA-like"/>
    <property type="match status" value="1"/>
</dbReference>
<dbReference type="Pfam" id="PF02845">
    <property type="entry name" value="CUE"/>
    <property type="match status" value="1"/>
</dbReference>
<feature type="region of interest" description="Disordered" evidence="1">
    <location>
        <begin position="77"/>
        <end position="96"/>
    </location>
</feature>
<keyword evidence="4" id="KW-1185">Reference proteome</keyword>
<feature type="compositionally biased region" description="Basic and acidic residues" evidence="1">
    <location>
        <begin position="235"/>
        <end position="248"/>
    </location>
</feature>
<dbReference type="EMBL" id="JAUJLE010000060">
    <property type="protein sequence ID" value="KAK0993240.1"/>
    <property type="molecule type" value="Genomic_DNA"/>
</dbReference>
<dbReference type="CDD" id="cd14424">
    <property type="entry name" value="CUE_Cue1p_like"/>
    <property type="match status" value="1"/>
</dbReference>
<dbReference type="Proteomes" id="UP001175353">
    <property type="component" value="Unassembled WGS sequence"/>
</dbReference>
<evidence type="ECO:0000313" key="3">
    <source>
        <dbReference type="EMBL" id="KAK0993240.1"/>
    </source>
</evidence>